<feature type="coiled-coil region" evidence="2">
    <location>
        <begin position="267"/>
        <end position="304"/>
    </location>
</feature>
<keyword evidence="3" id="KW-1133">Transmembrane helix</keyword>
<dbReference type="InterPro" id="IPR036457">
    <property type="entry name" value="PPM-type-like_dom_sf"/>
</dbReference>
<dbReference type="AlphaFoldDB" id="A0A4R4A581"/>
<keyword evidence="1" id="KW-0378">Hydrolase</keyword>
<dbReference type="InterPro" id="IPR052016">
    <property type="entry name" value="Bact_Sigma-Reg"/>
</dbReference>
<evidence type="ECO:0000256" key="3">
    <source>
        <dbReference type="SAM" id="Phobius"/>
    </source>
</evidence>
<accession>A0A4R4A581</accession>
<dbReference type="SMART" id="SM00331">
    <property type="entry name" value="PP2C_SIG"/>
    <property type="match status" value="1"/>
</dbReference>
<comment type="caution">
    <text evidence="5">The sequence shown here is derived from an EMBL/GenBank/DDBJ whole genome shotgun (WGS) entry which is preliminary data.</text>
</comment>
<keyword evidence="3" id="KW-0812">Transmembrane</keyword>
<feature type="transmembrane region" description="Helical" evidence="3">
    <location>
        <begin position="25"/>
        <end position="46"/>
    </location>
</feature>
<dbReference type="Pfam" id="PF07228">
    <property type="entry name" value="SpoIIE"/>
    <property type="match status" value="1"/>
</dbReference>
<evidence type="ECO:0000256" key="2">
    <source>
        <dbReference type="SAM" id="Coils"/>
    </source>
</evidence>
<feature type="domain" description="PPM-type phosphatase" evidence="4">
    <location>
        <begin position="328"/>
        <end position="556"/>
    </location>
</feature>
<gene>
    <name evidence="5" type="ORF">EDC29_11629</name>
</gene>
<dbReference type="Gene3D" id="3.60.40.10">
    <property type="entry name" value="PPM-type phosphatase domain"/>
    <property type="match status" value="1"/>
</dbReference>
<evidence type="ECO:0000313" key="5">
    <source>
        <dbReference type="EMBL" id="TCW33191.1"/>
    </source>
</evidence>
<dbReference type="RefSeq" id="WP_242466006.1">
    <property type="nucleotide sequence ID" value="NZ_NRRH01000021.1"/>
</dbReference>
<dbReference type="PANTHER" id="PTHR43156">
    <property type="entry name" value="STAGE II SPORULATION PROTEIN E-RELATED"/>
    <property type="match status" value="1"/>
</dbReference>
<feature type="transmembrane region" description="Helical" evidence="3">
    <location>
        <begin position="174"/>
        <end position="196"/>
    </location>
</feature>
<keyword evidence="2" id="KW-0175">Coiled coil</keyword>
<evidence type="ECO:0000313" key="6">
    <source>
        <dbReference type="Proteomes" id="UP000295247"/>
    </source>
</evidence>
<dbReference type="InterPro" id="IPR001932">
    <property type="entry name" value="PPM-type_phosphatase-like_dom"/>
</dbReference>
<protein>
    <submittedName>
        <fullName evidence="5">Serine phosphatase RsbU (Regulator of sigma subunit)</fullName>
    </submittedName>
</protein>
<evidence type="ECO:0000256" key="1">
    <source>
        <dbReference type="ARBA" id="ARBA00022801"/>
    </source>
</evidence>
<reference evidence="5 6" key="1">
    <citation type="submission" date="2019-03" db="EMBL/GenBank/DDBJ databases">
        <title>Genomic Encyclopedia of Type Strains, Phase IV (KMG-IV): sequencing the most valuable type-strain genomes for metagenomic binning, comparative biology and taxonomic classification.</title>
        <authorList>
            <person name="Goeker M."/>
        </authorList>
    </citation>
    <scope>NUCLEOTIDE SEQUENCE [LARGE SCALE GENOMIC DNA]</scope>
    <source>
        <strain evidence="5 6">DSM 203</strain>
    </source>
</reference>
<keyword evidence="3" id="KW-0472">Membrane</keyword>
<sequence length="557" mass="61501">MNTSLQQGAAPPEIPFWRGLTFRQAAVTLAVVLLLGMLVGLLELFLDWRGMRADVERDLRETLTLVEGSASEALYQLHPELGRQLVDGLFARASMRRAELRDDFGRVLAERVREPTASALAEDWSWLFADVTRMRLTLDYGFAGADAEPVGVLEVELSAAVLTQRFLAQAGRDALLGLARALVISALVALLFYLMITRPLVRLAGAIAAVDPTRPGAWTPPHLPHHRGDELGLLRARLGELFAASQRGLDQRDRAQAELTALTQELEARVRLRTRELEQQRDALEQAFAELDAAHQELGKANRMVLESIQYARRIQTAMLPDKGALGDGVREIQVCWEPLHLVGGDWFWLERLDDERYLILIADCTGHGVPGAFITLVLASAMADILRDHASADPATILCAIDAVVRTRLRQDHPEAESDDGLEAAVAIWEPARAELSFAGAGIPLLCMDPAGRVETIRGARAHLGYRSLPSPGEIPVHRIAVAPGARFYLLTDGISDHMGGQPRRLLGRRRLAGWLERHAELGLAEQLAAVEQLLEDYRGDEPRRDDMTLIGFQPR</sequence>
<proteinExistence type="predicted"/>
<organism evidence="5 6">
    <name type="scientific">Marichromatium gracile</name>
    <name type="common">Chromatium gracile</name>
    <dbReference type="NCBI Taxonomy" id="1048"/>
    <lineage>
        <taxon>Bacteria</taxon>
        <taxon>Pseudomonadati</taxon>
        <taxon>Pseudomonadota</taxon>
        <taxon>Gammaproteobacteria</taxon>
        <taxon>Chromatiales</taxon>
        <taxon>Chromatiaceae</taxon>
        <taxon>Marichromatium</taxon>
    </lineage>
</organism>
<dbReference type="Proteomes" id="UP000295247">
    <property type="component" value="Unassembled WGS sequence"/>
</dbReference>
<evidence type="ECO:0000259" key="4">
    <source>
        <dbReference type="SMART" id="SM00331"/>
    </source>
</evidence>
<dbReference type="GO" id="GO:0016791">
    <property type="term" value="F:phosphatase activity"/>
    <property type="evidence" value="ECO:0007669"/>
    <property type="project" value="TreeGrafter"/>
</dbReference>
<dbReference type="PANTHER" id="PTHR43156:SF9">
    <property type="entry name" value="HAMP DOMAIN-CONTAINING PROTEIN"/>
    <property type="match status" value="1"/>
</dbReference>
<name>A0A4R4A581_MARGR</name>
<dbReference type="EMBL" id="SMDC01000016">
    <property type="protein sequence ID" value="TCW33191.1"/>
    <property type="molecule type" value="Genomic_DNA"/>
</dbReference>